<protein>
    <submittedName>
        <fullName evidence="3">Uncharacterized protein</fullName>
    </submittedName>
</protein>
<evidence type="ECO:0000313" key="3">
    <source>
        <dbReference type="EMBL" id="GMI35871.1"/>
    </source>
</evidence>
<feature type="transmembrane region" description="Helical" evidence="2">
    <location>
        <begin position="144"/>
        <end position="162"/>
    </location>
</feature>
<name>A0ABQ6MZ84_9STRA</name>
<dbReference type="Proteomes" id="UP001165060">
    <property type="component" value="Unassembled WGS sequence"/>
</dbReference>
<proteinExistence type="predicted"/>
<keyword evidence="4" id="KW-1185">Reference proteome</keyword>
<evidence type="ECO:0000256" key="1">
    <source>
        <dbReference type="SAM" id="MobiDB-lite"/>
    </source>
</evidence>
<feature type="transmembrane region" description="Helical" evidence="2">
    <location>
        <begin position="81"/>
        <end position="99"/>
    </location>
</feature>
<keyword evidence="2" id="KW-0472">Membrane</keyword>
<reference evidence="3 4" key="1">
    <citation type="journal article" date="2023" name="Commun. Biol.">
        <title>Genome analysis of Parmales, the sister group of diatoms, reveals the evolutionary specialization of diatoms from phago-mixotrophs to photoautotrophs.</title>
        <authorList>
            <person name="Ban H."/>
            <person name="Sato S."/>
            <person name="Yoshikawa S."/>
            <person name="Yamada K."/>
            <person name="Nakamura Y."/>
            <person name="Ichinomiya M."/>
            <person name="Sato N."/>
            <person name="Blanc-Mathieu R."/>
            <person name="Endo H."/>
            <person name="Kuwata A."/>
            <person name="Ogata H."/>
        </authorList>
    </citation>
    <scope>NUCLEOTIDE SEQUENCE [LARGE SCALE GENOMIC DNA]</scope>
</reference>
<feature type="compositionally biased region" description="Basic and acidic residues" evidence="1">
    <location>
        <begin position="190"/>
        <end position="204"/>
    </location>
</feature>
<feature type="transmembrane region" description="Helical" evidence="2">
    <location>
        <begin position="32"/>
        <end position="55"/>
    </location>
</feature>
<sequence length="204" mass="22310">MSPPSHLTAAQKLKHAQLSSARDSMDGQLKSLSTLSALWQTALQLAGFLALLMHLQDLYKHGKNVAAMDRLPHYVPLVQQFLYTGSAVSAIAHLLFFNRNTTAVVFRPDNVFVDVVFVSGCFSCLLAAFASYQHAFYSMEGSISVLWFGVTVASLLCMRWNVRTAMRTRNEAVELMIKLEGGGKGGGGEVKAEKKGRGKKDKAV</sequence>
<keyword evidence="2" id="KW-1133">Transmembrane helix</keyword>
<feature type="region of interest" description="Disordered" evidence="1">
    <location>
        <begin position="183"/>
        <end position="204"/>
    </location>
</feature>
<organism evidence="3 4">
    <name type="scientific">Tetraparma gracilis</name>
    <dbReference type="NCBI Taxonomy" id="2962635"/>
    <lineage>
        <taxon>Eukaryota</taxon>
        <taxon>Sar</taxon>
        <taxon>Stramenopiles</taxon>
        <taxon>Ochrophyta</taxon>
        <taxon>Bolidophyceae</taxon>
        <taxon>Parmales</taxon>
        <taxon>Triparmaceae</taxon>
        <taxon>Tetraparma</taxon>
    </lineage>
</organism>
<evidence type="ECO:0000256" key="2">
    <source>
        <dbReference type="SAM" id="Phobius"/>
    </source>
</evidence>
<gene>
    <name evidence="3" type="ORF">TeGR_g12886</name>
</gene>
<accession>A0ABQ6MZ84</accession>
<dbReference type="EMBL" id="BRYB01001895">
    <property type="protein sequence ID" value="GMI35871.1"/>
    <property type="molecule type" value="Genomic_DNA"/>
</dbReference>
<keyword evidence="2" id="KW-0812">Transmembrane</keyword>
<evidence type="ECO:0000313" key="4">
    <source>
        <dbReference type="Proteomes" id="UP001165060"/>
    </source>
</evidence>
<comment type="caution">
    <text evidence="3">The sequence shown here is derived from an EMBL/GenBank/DDBJ whole genome shotgun (WGS) entry which is preliminary data.</text>
</comment>
<feature type="transmembrane region" description="Helical" evidence="2">
    <location>
        <begin position="111"/>
        <end position="132"/>
    </location>
</feature>